<dbReference type="GO" id="GO:0006935">
    <property type="term" value="P:chemotaxis"/>
    <property type="evidence" value="ECO:0007669"/>
    <property type="project" value="UniProtKB-KW"/>
</dbReference>
<evidence type="ECO:0000256" key="3">
    <source>
        <dbReference type="ARBA" id="ARBA00010299"/>
    </source>
</evidence>
<keyword evidence="8" id="KW-0472">Membrane</keyword>
<dbReference type="PIRSF" id="PIRSF003161">
    <property type="entry name" value="FliG"/>
    <property type="match status" value="1"/>
</dbReference>
<sequence length="331" mass="35871">MNSQLSGYEKAAILLLAIGETAAVEVLKVLEQKDIRQIGAYLGALVNVGQDEHRLVLKEFRELAGTAGLSVEGKTYLSKILNAALGKDKARRILSSLSTTENAGFETLKSLDAASIANLLTGEHPQTGALILANLESDHAAQILSLLPANKRDAIVYRLATTEEVSPNMLDELNAVLQEELRLGSSKNAVAVGGTGLVAEILNSVKRNVEGEILTSLESKNPEIAEEIRGKMFVFEDLENIDDRGMQEVLREVSKEELLLALKPIDGPLRDKFFKNMSSRAAESLKEDMETRGPVKLSDVETAQQNIIKTVQRLAGEGRVALGGKGEEQMV</sequence>
<dbReference type="InterPro" id="IPR028263">
    <property type="entry name" value="FliG_N"/>
</dbReference>
<dbReference type="Pfam" id="PF14842">
    <property type="entry name" value="FliG_N"/>
    <property type="match status" value="1"/>
</dbReference>
<evidence type="ECO:0000256" key="10">
    <source>
        <dbReference type="ARBA" id="ARBA00025598"/>
    </source>
</evidence>
<feature type="domain" description="Flagellar motor switch protein FliG N-terminal" evidence="13">
    <location>
        <begin position="4"/>
        <end position="102"/>
    </location>
</feature>
<keyword evidence="14" id="KW-0966">Cell projection</keyword>
<evidence type="ECO:0000256" key="7">
    <source>
        <dbReference type="ARBA" id="ARBA00022779"/>
    </source>
</evidence>
<dbReference type="PRINTS" id="PR00954">
    <property type="entry name" value="FLGMOTORFLIG"/>
</dbReference>
<evidence type="ECO:0000256" key="1">
    <source>
        <dbReference type="ARBA" id="ARBA00004117"/>
    </source>
</evidence>
<name>A0AA96JQS4_9BACT</name>
<dbReference type="InterPro" id="IPR032779">
    <property type="entry name" value="FliG_M"/>
</dbReference>
<dbReference type="KEGG" id="nall:PP769_12300"/>
<evidence type="ECO:0000313" key="14">
    <source>
        <dbReference type="EMBL" id="WNM56757.1"/>
    </source>
</evidence>
<dbReference type="GO" id="GO:0071973">
    <property type="term" value="P:bacterial-type flagellum-dependent cell motility"/>
    <property type="evidence" value="ECO:0007669"/>
    <property type="project" value="InterPro"/>
</dbReference>
<dbReference type="InterPro" id="IPR000090">
    <property type="entry name" value="Flg_Motor_Flig"/>
</dbReference>
<feature type="domain" description="Flagellar motor switch protein FliG C-terminal" evidence="11">
    <location>
        <begin position="216"/>
        <end position="322"/>
    </location>
</feature>
<dbReference type="InterPro" id="IPR011002">
    <property type="entry name" value="FliG_a-hlx"/>
</dbReference>
<evidence type="ECO:0000256" key="5">
    <source>
        <dbReference type="ARBA" id="ARBA00022475"/>
    </source>
</evidence>
<accession>A0AA96JQS4</accession>
<keyword evidence="14" id="KW-0282">Flagellum</keyword>
<dbReference type="EMBL" id="CP116967">
    <property type="protein sequence ID" value="WNM56757.1"/>
    <property type="molecule type" value="Genomic_DNA"/>
</dbReference>
<evidence type="ECO:0000256" key="6">
    <source>
        <dbReference type="ARBA" id="ARBA00022500"/>
    </source>
</evidence>
<dbReference type="FunFam" id="1.10.220.30:FF:000001">
    <property type="entry name" value="Flagellar motor switch protein FliG"/>
    <property type="match status" value="1"/>
</dbReference>
<dbReference type="InterPro" id="IPR023087">
    <property type="entry name" value="Flg_Motor_Flig_C"/>
</dbReference>
<keyword evidence="9" id="KW-0975">Bacterial flagellum</keyword>
<evidence type="ECO:0000256" key="8">
    <source>
        <dbReference type="ARBA" id="ARBA00023136"/>
    </source>
</evidence>
<dbReference type="GO" id="GO:0009425">
    <property type="term" value="C:bacterial-type flagellum basal body"/>
    <property type="evidence" value="ECO:0007669"/>
    <property type="project" value="UniProtKB-SubCell"/>
</dbReference>
<dbReference type="GO" id="GO:0003774">
    <property type="term" value="F:cytoskeletal motor activity"/>
    <property type="evidence" value="ECO:0007669"/>
    <property type="project" value="InterPro"/>
</dbReference>
<evidence type="ECO:0000259" key="12">
    <source>
        <dbReference type="Pfam" id="PF14841"/>
    </source>
</evidence>
<reference evidence="14 15" key="1">
    <citation type="submission" date="2023-01" db="EMBL/GenBank/DDBJ databases">
        <title>Cultivation and genomic characterization of new, ubiquitous marine nitrite-oxidizing bacteria from the Nitrospirales.</title>
        <authorList>
            <person name="Mueller A.J."/>
            <person name="Daebeler A."/>
            <person name="Herbold C.W."/>
            <person name="Kirkegaard R.H."/>
            <person name="Daims H."/>
        </authorList>
    </citation>
    <scope>NUCLEOTIDE SEQUENCE [LARGE SCALE GENOMIC DNA]</scope>
    <source>
        <strain evidence="14 15">VA</strain>
    </source>
</reference>
<evidence type="ECO:0000256" key="4">
    <source>
        <dbReference type="ARBA" id="ARBA00021870"/>
    </source>
</evidence>
<keyword evidence="15" id="KW-1185">Reference proteome</keyword>
<keyword evidence="6" id="KW-0145">Chemotaxis</keyword>
<comment type="subcellular location">
    <subcellularLocation>
        <location evidence="1">Bacterial flagellum basal body</location>
    </subcellularLocation>
    <subcellularLocation>
        <location evidence="2">Cell membrane</location>
        <topology evidence="2">Peripheral membrane protein</topology>
        <orientation evidence="2">Cytoplasmic side</orientation>
    </subcellularLocation>
</comment>
<dbReference type="Gene3D" id="1.10.220.30">
    <property type="match status" value="3"/>
</dbReference>
<dbReference type="GO" id="GO:0005886">
    <property type="term" value="C:plasma membrane"/>
    <property type="evidence" value="ECO:0007669"/>
    <property type="project" value="UniProtKB-SubCell"/>
</dbReference>
<dbReference type="PANTHER" id="PTHR30534">
    <property type="entry name" value="FLAGELLAR MOTOR SWITCH PROTEIN FLIG"/>
    <property type="match status" value="1"/>
</dbReference>
<dbReference type="NCBIfam" id="TIGR00207">
    <property type="entry name" value="fliG"/>
    <property type="match status" value="1"/>
</dbReference>
<gene>
    <name evidence="14" type="primary">fliG</name>
    <name evidence="14" type="ORF">PP769_12300</name>
</gene>
<keyword evidence="7" id="KW-0283">Flagellar rotation</keyword>
<keyword evidence="14" id="KW-0969">Cilium</keyword>
<proteinExistence type="inferred from homology"/>
<dbReference type="RefSeq" id="WP_312640498.1">
    <property type="nucleotide sequence ID" value="NZ_CP116967.1"/>
</dbReference>
<comment type="similarity">
    <text evidence="3">Belongs to the FliG family.</text>
</comment>
<dbReference type="PANTHER" id="PTHR30534:SF0">
    <property type="entry name" value="FLAGELLAR MOTOR SWITCH PROTEIN FLIG"/>
    <property type="match status" value="1"/>
</dbReference>
<dbReference type="AlphaFoldDB" id="A0AA96JQS4"/>
<evidence type="ECO:0000256" key="9">
    <source>
        <dbReference type="ARBA" id="ARBA00023143"/>
    </source>
</evidence>
<evidence type="ECO:0000313" key="15">
    <source>
        <dbReference type="Proteomes" id="UP001302719"/>
    </source>
</evidence>
<evidence type="ECO:0000259" key="13">
    <source>
        <dbReference type="Pfam" id="PF14842"/>
    </source>
</evidence>
<dbReference type="Proteomes" id="UP001302719">
    <property type="component" value="Chromosome"/>
</dbReference>
<dbReference type="Pfam" id="PF14841">
    <property type="entry name" value="FliG_M"/>
    <property type="match status" value="1"/>
</dbReference>
<feature type="domain" description="Flagellar motor switch protein FliG middle" evidence="12">
    <location>
        <begin position="114"/>
        <end position="183"/>
    </location>
</feature>
<comment type="function">
    <text evidence="10">FliG is one of three proteins (FliG, FliN, FliM) that forms the rotor-mounted switch complex (C ring), located at the base of the basal body. This complex interacts with the CheY and CheZ chemotaxis proteins, in addition to contacting components of the motor that determine the direction of flagellar rotation.</text>
</comment>
<keyword evidence="5" id="KW-1003">Cell membrane</keyword>
<protein>
    <recommendedName>
        <fullName evidence="4">Flagellar motor switch protein FliG</fullName>
    </recommendedName>
</protein>
<dbReference type="SUPFAM" id="SSF48029">
    <property type="entry name" value="FliG"/>
    <property type="match status" value="2"/>
</dbReference>
<evidence type="ECO:0000259" key="11">
    <source>
        <dbReference type="Pfam" id="PF01706"/>
    </source>
</evidence>
<evidence type="ECO:0000256" key="2">
    <source>
        <dbReference type="ARBA" id="ARBA00004413"/>
    </source>
</evidence>
<organism evidence="14 15">
    <name type="scientific">Candidatus Nitrospira allomarina</name>
    <dbReference type="NCBI Taxonomy" id="3020900"/>
    <lineage>
        <taxon>Bacteria</taxon>
        <taxon>Pseudomonadati</taxon>
        <taxon>Nitrospirota</taxon>
        <taxon>Nitrospiria</taxon>
        <taxon>Nitrospirales</taxon>
        <taxon>Nitrospiraceae</taxon>
        <taxon>Nitrospira</taxon>
    </lineage>
</organism>
<dbReference type="Pfam" id="PF01706">
    <property type="entry name" value="FliG_C"/>
    <property type="match status" value="1"/>
</dbReference>